<evidence type="ECO:0000313" key="8">
    <source>
        <dbReference type="Proteomes" id="UP001259572"/>
    </source>
</evidence>
<evidence type="ECO:0000259" key="6">
    <source>
        <dbReference type="Pfam" id="PF04932"/>
    </source>
</evidence>
<dbReference type="PANTHER" id="PTHR37422">
    <property type="entry name" value="TEICHURONIC ACID BIOSYNTHESIS PROTEIN TUAE"/>
    <property type="match status" value="1"/>
</dbReference>
<evidence type="ECO:0000313" key="7">
    <source>
        <dbReference type="EMBL" id="MDT9597672.1"/>
    </source>
</evidence>
<feature type="transmembrane region" description="Helical" evidence="5">
    <location>
        <begin position="90"/>
        <end position="111"/>
    </location>
</feature>
<feature type="transmembrane region" description="Helical" evidence="5">
    <location>
        <begin position="123"/>
        <end position="144"/>
    </location>
</feature>
<name>A0ABU3Q2Y3_9SPHN</name>
<dbReference type="Pfam" id="PF04932">
    <property type="entry name" value="Wzy_C"/>
    <property type="match status" value="1"/>
</dbReference>
<gene>
    <name evidence="7" type="ORF">RQX22_01755</name>
</gene>
<organism evidence="7 8">
    <name type="scientific">Sphingosinicella rhizophila</name>
    <dbReference type="NCBI Taxonomy" id="3050082"/>
    <lineage>
        <taxon>Bacteria</taxon>
        <taxon>Pseudomonadati</taxon>
        <taxon>Pseudomonadota</taxon>
        <taxon>Alphaproteobacteria</taxon>
        <taxon>Sphingomonadales</taxon>
        <taxon>Sphingosinicellaceae</taxon>
        <taxon>Sphingosinicella</taxon>
    </lineage>
</organism>
<comment type="caution">
    <text evidence="7">The sequence shown here is derived from an EMBL/GenBank/DDBJ whole genome shotgun (WGS) entry which is preliminary data.</text>
</comment>
<dbReference type="Proteomes" id="UP001259572">
    <property type="component" value="Unassembled WGS sequence"/>
</dbReference>
<dbReference type="RefSeq" id="WP_315723074.1">
    <property type="nucleotide sequence ID" value="NZ_JAVUPU010000001.1"/>
</dbReference>
<feature type="transmembrane region" description="Helical" evidence="5">
    <location>
        <begin position="250"/>
        <end position="267"/>
    </location>
</feature>
<accession>A0ABU3Q2Y3</accession>
<sequence>MAMRARAMAAAQTGLALFTFSLIFMQPQIQFHGFKIIAADGLFLITFAIWLLALALGGARLRWHPFFWLLLLYFAAMANSAIFSPDVRTSMIKLLGTLYLLSLPVMVLSLVENEDDLRRLMRTWLGATALLALMALASLVLFAWRPDHPLLDIALFGFGSLPEGPYPRLRLSFENANMLCHYLSIGLLLALASRQAGWLPAASFRILLLAILVTALFTLSPGLGGLIFCGGLWAALLLRQSGSRWTKGPAAVGIAGGLAFLLAAMIAPQVHDTAPFLIHVPFADVGIAPSGRIMTWLGALDTLRADPLHGGGLGLGATSTLYHAPTRMQVLTDAHNIFLNVGAETGLPGLVAILLMAAWLAKVAMPSSLEAFGPVRAGLGIAVLGAFIYQGLTGSFEDARHLWVLIGLFLAADAIVRNKRAR</sequence>
<feature type="transmembrane region" description="Helical" evidence="5">
    <location>
        <begin position="41"/>
        <end position="59"/>
    </location>
</feature>
<comment type="subcellular location">
    <subcellularLocation>
        <location evidence="1">Membrane</location>
        <topology evidence="1">Multi-pass membrane protein</topology>
    </subcellularLocation>
</comment>
<evidence type="ECO:0000256" key="5">
    <source>
        <dbReference type="SAM" id="Phobius"/>
    </source>
</evidence>
<feature type="transmembrane region" description="Helical" evidence="5">
    <location>
        <begin position="66"/>
        <end position="84"/>
    </location>
</feature>
<dbReference type="InterPro" id="IPR051533">
    <property type="entry name" value="WaaL-like"/>
</dbReference>
<evidence type="ECO:0000256" key="2">
    <source>
        <dbReference type="ARBA" id="ARBA00022692"/>
    </source>
</evidence>
<protein>
    <recommendedName>
        <fullName evidence="6">O-antigen ligase-related domain-containing protein</fullName>
    </recommendedName>
</protein>
<keyword evidence="8" id="KW-1185">Reference proteome</keyword>
<proteinExistence type="predicted"/>
<feature type="transmembrane region" description="Helical" evidence="5">
    <location>
        <begin position="206"/>
        <end position="238"/>
    </location>
</feature>
<keyword evidence="2 5" id="KW-0812">Transmembrane</keyword>
<evidence type="ECO:0000256" key="1">
    <source>
        <dbReference type="ARBA" id="ARBA00004141"/>
    </source>
</evidence>
<dbReference type="PANTHER" id="PTHR37422:SF13">
    <property type="entry name" value="LIPOPOLYSACCHARIDE BIOSYNTHESIS PROTEIN PA4999-RELATED"/>
    <property type="match status" value="1"/>
</dbReference>
<evidence type="ECO:0000256" key="4">
    <source>
        <dbReference type="ARBA" id="ARBA00023136"/>
    </source>
</evidence>
<evidence type="ECO:0000256" key="3">
    <source>
        <dbReference type="ARBA" id="ARBA00022989"/>
    </source>
</evidence>
<feature type="transmembrane region" description="Helical" evidence="5">
    <location>
        <begin position="399"/>
        <end position="416"/>
    </location>
</feature>
<reference evidence="7 8" key="1">
    <citation type="submission" date="2023-05" db="EMBL/GenBank/DDBJ databases">
        <authorList>
            <person name="Guo Y."/>
        </authorList>
    </citation>
    <scope>NUCLEOTIDE SEQUENCE [LARGE SCALE GENOMIC DNA]</scope>
    <source>
        <strain evidence="7 8">GR2756</strain>
    </source>
</reference>
<keyword evidence="3 5" id="KW-1133">Transmembrane helix</keyword>
<feature type="transmembrane region" description="Helical" evidence="5">
    <location>
        <begin position="337"/>
        <end position="361"/>
    </location>
</feature>
<dbReference type="InterPro" id="IPR007016">
    <property type="entry name" value="O-antigen_ligase-rel_domated"/>
</dbReference>
<feature type="transmembrane region" description="Helical" evidence="5">
    <location>
        <begin position="373"/>
        <end position="393"/>
    </location>
</feature>
<feature type="domain" description="O-antigen ligase-related" evidence="6">
    <location>
        <begin position="207"/>
        <end position="353"/>
    </location>
</feature>
<keyword evidence="4 5" id="KW-0472">Membrane</keyword>
<dbReference type="EMBL" id="JAVUPU010000001">
    <property type="protein sequence ID" value="MDT9597672.1"/>
    <property type="molecule type" value="Genomic_DNA"/>
</dbReference>